<dbReference type="AlphaFoldDB" id="A0A6V7V855"/>
<organism evidence="2 3">
    <name type="scientific">Meloidogyne enterolobii</name>
    <name type="common">Root-knot nematode worm</name>
    <name type="synonym">Meloidogyne mayaguensis</name>
    <dbReference type="NCBI Taxonomy" id="390850"/>
    <lineage>
        <taxon>Eukaryota</taxon>
        <taxon>Metazoa</taxon>
        <taxon>Ecdysozoa</taxon>
        <taxon>Nematoda</taxon>
        <taxon>Chromadorea</taxon>
        <taxon>Rhabditida</taxon>
        <taxon>Tylenchina</taxon>
        <taxon>Tylenchomorpha</taxon>
        <taxon>Tylenchoidea</taxon>
        <taxon>Meloidogynidae</taxon>
        <taxon>Meloidogyninae</taxon>
        <taxon>Meloidogyne</taxon>
    </lineage>
</organism>
<name>A0A6V7V855_MELEN</name>
<feature type="signal peptide" evidence="1">
    <location>
        <begin position="1"/>
        <end position="17"/>
    </location>
</feature>
<protein>
    <submittedName>
        <fullName evidence="2">Uncharacterized protein</fullName>
    </submittedName>
</protein>
<accession>A0A6V7V855</accession>
<gene>
    <name evidence="2" type="ORF">MENT_LOCUS22434</name>
</gene>
<feature type="chain" id="PRO_5028060363" evidence="1">
    <location>
        <begin position="18"/>
        <end position="158"/>
    </location>
</feature>
<proteinExistence type="predicted"/>
<keyword evidence="1" id="KW-0732">Signal</keyword>
<evidence type="ECO:0000313" key="3">
    <source>
        <dbReference type="Proteomes" id="UP000580250"/>
    </source>
</evidence>
<evidence type="ECO:0000313" key="2">
    <source>
        <dbReference type="EMBL" id="CAD2171002.1"/>
    </source>
</evidence>
<reference evidence="2 3" key="1">
    <citation type="submission" date="2020-08" db="EMBL/GenBank/DDBJ databases">
        <authorList>
            <person name="Koutsovoulos G."/>
            <person name="Danchin GJ E."/>
        </authorList>
    </citation>
    <scope>NUCLEOTIDE SEQUENCE [LARGE SCALE GENOMIC DNA]</scope>
</reference>
<dbReference type="EMBL" id="CAJEWN010000176">
    <property type="protein sequence ID" value="CAD2171002.1"/>
    <property type="molecule type" value="Genomic_DNA"/>
</dbReference>
<evidence type="ECO:0000256" key="1">
    <source>
        <dbReference type="SAM" id="SignalP"/>
    </source>
</evidence>
<dbReference type="Proteomes" id="UP000580250">
    <property type="component" value="Unassembled WGS sequence"/>
</dbReference>
<comment type="caution">
    <text evidence="2">The sequence shown here is derived from an EMBL/GenBank/DDBJ whole genome shotgun (WGS) entry which is preliminary data.</text>
</comment>
<sequence length="158" mass="18681">MFLFWMVSLFFIASVSTFSPVHKSEEEIFMPYEDSSLNDLYLITSLNKRPKHLINIFSLPNQQTNKLQLSPKQLKFLCNKFLKNNSKEYERLLFLSKNINLCKKEEKFITKISENEKRSSSSYDFVRFGRRNSFQMDGKPNKKSNGNNGNTYDYIRFG</sequence>